<dbReference type="EMBL" id="SPNW01000100">
    <property type="protein sequence ID" value="TIA85705.1"/>
    <property type="molecule type" value="Genomic_DNA"/>
</dbReference>
<feature type="domain" description="Zn(2)-C6 fungal-type" evidence="7">
    <location>
        <begin position="10"/>
        <end position="42"/>
    </location>
</feature>
<dbReference type="GO" id="GO:0008270">
    <property type="term" value="F:zinc ion binding"/>
    <property type="evidence" value="ECO:0007669"/>
    <property type="project" value="InterPro"/>
</dbReference>
<dbReference type="GO" id="GO:0000981">
    <property type="term" value="F:DNA-binding transcription factor activity, RNA polymerase II-specific"/>
    <property type="evidence" value="ECO:0007669"/>
    <property type="project" value="InterPro"/>
</dbReference>
<keyword evidence="5" id="KW-0539">Nucleus</keyword>
<keyword evidence="2" id="KW-0479">Metal-binding</keyword>
<dbReference type="CDD" id="cd00067">
    <property type="entry name" value="GAL4"/>
    <property type="match status" value="1"/>
</dbReference>
<feature type="compositionally biased region" description="Low complexity" evidence="6">
    <location>
        <begin position="101"/>
        <end position="116"/>
    </location>
</feature>
<organism evidence="8 9">
    <name type="scientific">Wallemia hederae</name>
    <dbReference type="NCBI Taxonomy" id="1540922"/>
    <lineage>
        <taxon>Eukaryota</taxon>
        <taxon>Fungi</taxon>
        <taxon>Dikarya</taxon>
        <taxon>Basidiomycota</taxon>
        <taxon>Wallemiomycotina</taxon>
        <taxon>Wallemiomycetes</taxon>
        <taxon>Wallemiales</taxon>
        <taxon>Wallemiaceae</taxon>
        <taxon>Wallemia</taxon>
    </lineage>
</organism>
<evidence type="ECO:0000256" key="5">
    <source>
        <dbReference type="ARBA" id="ARBA00023242"/>
    </source>
</evidence>
<protein>
    <recommendedName>
        <fullName evidence="7">Zn(2)-C6 fungal-type domain-containing protein</fullName>
    </recommendedName>
</protein>
<evidence type="ECO:0000256" key="2">
    <source>
        <dbReference type="ARBA" id="ARBA00022723"/>
    </source>
</evidence>
<gene>
    <name evidence="8" type="ORF">E3P99_03909</name>
</gene>
<keyword evidence="9" id="KW-1185">Reference proteome</keyword>
<dbReference type="InterPro" id="IPR050815">
    <property type="entry name" value="TF_fung"/>
</dbReference>
<dbReference type="OrthoDB" id="2123952at2759"/>
<comment type="subcellular location">
    <subcellularLocation>
        <location evidence="1">Nucleus</location>
    </subcellularLocation>
</comment>
<dbReference type="PANTHER" id="PTHR47338:SF29">
    <property type="entry name" value="ZN(2)-C6 FUNGAL-TYPE DOMAIN-CONTAINING PROTEIN"/>
    <property type="match status" value="1"/>
</dbReference>
<evidence type="ECO:0000259" key="7">
    <source>
        <dbReference type="PROSITE" id="PS50048"/>
    </source>
</evidence>
<name>A0A4T0FEL9_9BASI</name>
<dbReference type="PANTHER" id="PTHR47338">
    <property type="entry name" value="ZN(II)2CYS6 TRANSCRIPTION FACTOR (EUROFUNG)-RELATED"/>
    <property type="match status" value="1"/>
</dbReference>
<feature type="compositionally biased region" description="Low complexity" evidence="6">
    <location>
        <begin position="144"/>
        <end position="154"/>
    </location>
</feature>
<evidence type="ECO:0000256" key="4">
    <source>
        <dbReference type="ARBA" id="ARBA00023163"/>
    </source>
</evidence>
<sequence>MKQKRRTVRACQNCRKAKTKCVPVSEDSDKCRYCVSKNLDCVGIEEDRPTRGADKKPRKAYKAHGAPPSDDDGDGEYGLARTRPARKSSRRESTRPAATASSSHSHSVSHSSSSHHNPTNTKESSRQSSDDDSDEYRPEELVVASNNPSAAAAAGDKRRLDIPMLNEAFKHTASKAKAASQPIDFATLSSLNSSTLPSHPSNPLNPLIKPPPTEYQQHSFWHRLFAEMGVPREMCLKVVISEIWKAFSKSDLISSLFHLPSLYKSLIVSSKRELLEPSLICALLAISFSVQGSSDRPESGTLKSKSLHYAAAAHTYLITAVNASKFTLGIAQAAVCLHYYEFLPKPSFNTQKLGSAIIVADIVINKLAMTSVDAHRVSWVYDDDGVPLRTVDVSHGTGADEASETETKGCPCDKIRESSQTTQKAPNSLVLRVVTSFSANDRSEQEVEKEEVRRTVWAALSQAWKQTLFHPVLPLHTVDSSNYGIFHTSELWISEMRDSSMRSWSRRTLPALLERVKLLCLGAIRLRSQPVDFHIRATKIISEAEVIEDELRRHTCKNAVPVWQIQNIAFMIRLILTAKVQAMTKSVIGSRSYFTRLQASEWLKSHDVLYTQYLRPNLKQLPVIFGALAVQALRCLDIFELDKDVVTALRTSTTMTDAVETILYHHPCGSTEIQAVLQKLRSNNYEEESIRRCYKPESIEPPPPTIDELALCFADGLNIGSSASRSASAGTSIS</sequence>
<evidence type="ECO:0000256" key="6">
    <source>
        <dbReference type="SAM" id="MobiDB-lite"/>
    </source>
</evidence>
<feature type="compositionally biased region" description="Basic and acidic residues" evidence="6">
    <location>
        <begin position="45"/>
        <end position="55"/>
    </location>
</feature>
<feature type="compositionally biased region" description="Basic and acidic residues" evidence="6">
    <location>
        <begin position="123"/>
        <end position="140"/>
    </location>
</feature>
<dbReference type="Proteomes" id="UP000310189">
    <property type="component" value="Unassembled WGS sequence"/>
</dbReference>
<dbReference type="SMART" id="SM00066">
    <property type="entry name" value="GAL4"/>
    <property type="match status" value="1"/>
</dbReference>
<dbReference type="PROSITE" id="PS50048">
    <property type="entry name" value="ZN2_CY6_FUNGAL_2"/>
    <property type="match status" value="1"/>
</dbReference>
<feature type="region of interest" description="Disordered" evidence="6">
    <location>
        <begin position="44"/>
        <end position="156"/>
    </location>
</feature>
<evidence type="ECO:0000313" key="9">
    <source>
        <dbReference type="Proteomes" id="UP000310189"/>
    </source>
</evidence>
<accession>A0A4T0FEL9</accession>
<dbReference type="PROSITE" id="PS00463">
    <property type="entry name" value="ZN2_CY6_FUNGAL_1"/>
    <property type="match status" value="1"/>
</dbReference>
<comment type="caution">
    <text evidence="8">The sequence shown here is derived from an EMBL/GenBank/DDBJ whole genome shotgun (WGS) entry which is preliminary data.</text>
</comment>
<dbReference type="GO" id="GO:0005634">
    <property type="term" value="C:nucleus"/>
    <property type="evidence" value="ECO:0007669"/>
    <property type="project" value="UniProtKB-SubCell"/>
</dbReference>
<proteinExistence type="predicted"/>
<dbReference type="AlphaFoldDB" id="A0A4T0FEL9"/>
<dbReference type="SUPFAM" id="SSF57701">
    <property type="entry name" value="Zn2/Cys6 DNA-binding domain"/>
    <property type="match status" value="1"/>
</dbReference>
<dbReference type="Gene3D" id="4.10.240.10">
    <property type="entry name" value="Zn(2)-C6 fungal-type DNA-binding domain"/>
    <property type="match status" value="1"/>
</dbReference>
<evidence type="ECO:0000256" key="3">
    <source>
        <dbReference type="ARBA" id="ARBA00023015"/>
    </source>
</evidence>
<reference evidence="8" key="1">
    <citation type="submission" date="2019-03" db="EMBL/GenBank/DDBJ databases">
        <title>Sequencing 23 genomes of Wallemia ichthyophaga.</title>
        <authorList>
            <person name="Gostincar C."/>
        </authorList>
    </citation>
    <scope>NUCLEOTIDE SEQUENCE [LARGE SCALE GENOMIC DNA]</scope>
    <source>
        <strain evidence="8">EXF-5753</strain>
    </source>
</reference>
<dbReference type="InterPro" id="IPR036864">
    <property type="entry name" value="Zn2-C6_fun-type_DNA-bd_sf"/>
</dbReference>
<keyword evidence="3" id="KW-0805">Transcription regulation</keyword>
<evidence type="ECO:0000313" key="8">
    <source>
        <dbReference type="EMBL" id="TIA85705.1"/>
    </source>
</evidence>
<evidence type="ECO:0000256" key="1">
    <source>
        <dbReference type="ARBA" id="ARBA00004123"/>
    </source>
</evidence>
<keyword evidence="4" id="KW-0804">Transcription</keyword>
<dbReference type="InterPro" id="IPR001138">
    <property type="entry name" value="Zn2Cys6_DnaBD"/>
</dbReference>